<reference evidence="5" key="1">
    <citation type="submission" date="2022-06" db="EMBL/GenBank/DDBJ databases">
        <title>Complete genome sequences of two strains of the flax pathogen Septoria linicola.</title>
        <authorList>
            <person name="Lapalu N."/>
            <person name="Simon A."/>
            <person name="Demenou B."/>
            <person name="Paumier D."/>
            <person name="Guillot M.-P."/>
            <person name="Gout L."/>
            <person name="Valade R."/>
        </authorList>
    </citation>
    <scope>NUCLEOTIDE SEQUENCE</scope>
    <source>
        <strain evidence="5">SE15195</strain>
    </source>
</reference>
<dbReference type="Proteomes" id="UP001056384">
    <property type="component" value="Chromosome 11"/>
</dbReference>
<dbReference type="GO" id="GO:0016491">
    <property type="term" value="F:oxidoreductase activity"/>
    <property type="evidence" value="ECO:0007669"/>
    <property type="project" value="UniProtKB-KW"/>
</dbReference>
<dbReference type="PRINTS" id="PR00420">
    <property type="entry name" value="RNGMNOXGNASE"/>
</dbReference>
<keyword evidence="3" id="KW-0560">Oxidoreductase</keyword>
<evidence type="ECO:0000256" key="3">
    <source>
        <dbReference type="ARBA" id="ARBA00023002"/>
    </source>
</evidence>
<accession>A0A9Q9B0K2</accession>
<dbReference type="PANTHER" id="PTHR46865:SF2">
    <property type="entry name" value="MONOOXYGENASE"/>
    <property type="match status" value="1"/>
</dbReference>
<keyword evidence="2" id="KW-0274">FAD</keyword>
<keyword evidence="1" id="KW-0285">Flavoprotein</keyword>
<dbReference type="Gene3D" id="3.30.9.10">
    <property type="entry name" value="D-Amino Acid Oxidase, subunit A, domain 2"/>
    <property type="match status" value="1"/>
</dbReference>
<organism evidence="5 6">
    <name type="scientific">Septoria linicola</name>
    <dbReference type="NCBI Taxonomy" id="215465"/>
    <lineage>
        <taxon>Eukaryota</taxon>
        <taxon>Fungi</taxon>
        <taxon>Dikarya</taxon>
        <taxon>Ascomycota</taxon>
        <taxon>Pezizomycotina</taxon>
        <taxon>Dothideomycetes</taxon>
        <taxon>Dothideomycetidae</taxon>
        <taxon>Mycosphaerellales</taxon>
        <taxon>Mycosphaerellaceae</taxon>
        <taxon>Septoria</taxon>
    </lineage>
</organism>
<evidence type="ECO:0000313" key="6">
    <source>
        <dbReference type="Proteomes" id="UP001056384"/>
    </source>
</evidence>
<dbReference type="GO" id="GO:0071949">
    <property type="term" value="F:FAD binding"/>
    <property type="evidence" value="ECO:0007669"/>
    <property type="project" value="InterPro"/>
</dbReference>
<dbReference type="EMBL" id="CP099428">
    <property type="protein sequence ID" value="USW58475.1"/>
    <property type="molecule type" value="Genomic_DNA"/>
</dbReference>
<gene>
    <name evidence="5" type="ORF">Slin15195_G117940</name>
</gene>
<evidence type="ECO:0000259" key="4">
    <source>
        <dbReference type="Pfam" id="PF01494"/>
    </source>
</evidence>
<dbReference type="InterPro" id="IPR002938">
    <property type="entry name" value="FAD-bd"/>
</dbReference>
<keyword evidence="6" id="KW-1185">Reference proteome</keyword>
<evidence type="ECO:0000256" key="2">
    <source>
        <dbReference type="ARBA" id="ARBA00022827"/>
    </source>
</evidence>
<dbReference type="Gene3D" id="3.50.50.60">
    <property type="entry name" value="FAD/NAD(P)-binding domain"/>
    <property type="match status" value="1"/>
</dbReference>
<dbReference type="SUPFAM" id="SSF51905">
    <property type="entry name" value="FAD/NAD(P)-binding domain"/>
    <property type="match status" value="1"/>
</dbReference>
<dbReference type="PANTHER" id="PTHR46865">
    <property type="entry name" value="OXIDOREDUCTASE-RELATED"/>
    <property type="match status" value="1"/>
</dbReference>
<feature type="domain" description="FAD-binding" evidence="4">
    <location>
        <begin position="119"/>
        <end position="329"/>
    </location>
</feature>
<evidence type="ECO:0000313" key="5">
    <source>
        <dbReference type="EMBL" id="USW58475.1"/>
    </source>
</evidence>
<name>A0A9Q9B0K2_9PEZI</name>
<proteinExistence type="predicted"/>
<dbReference type="Pfam" id="PF01494">
    <property type="entry name" value="FAD_binding_3"/>
    <property type="match status" value="1"/>
</dbReference>
<sequence length="418" mass="46256">MPRSILILGSGIAGPPLASFLLLSPLPVHELPHITILERRTKSDLDKGQNIDIRGTGEEGCQFVDDKSRTWASFAADKTGKIQTGTSDIEILRGRLGKILAERFQALSEDVKKEGGKGIDFLFGDYVQELTEIAGGVAVKFAKSGKTRKFDIVIGADGLQSRTRRMVWGESGEDERLFRIGMYGGFFSMPRGATDSEWRRWFHTSGRRGIMVRPSDELDTTTVFMHVMNHHDPRLEEVARDGRRGEQAQTALLAEYVQNAGWECSRVVKEMEASNDFYYDMVAQVKMPKWAKSRVALLGEAGYCASPISGMGTTLALNGAYSLAGALVRHPDDHLAAFEEYEATMRPLVDRAQKLPLGGKAPYILNPETGRCVQVLHVVLGFICWSDVANLIARFAGPPANAVPVREYGFRQASEWTE</sequence>
<dbReference type="AlphaFoldDB" id="A0A9Q9B0K2"/>
<protein>
    <submittedName>
        <fullName evidence="5">FAD-binding domain, FAD/NAD(P)-binding domain superfamily</fullName>
    </submittedName>
</protein>
<dbReference type="InterPro" id="IPR051704">
    <property type="entry name" value="FAD_aromatic-hydroxylase"/>
</dbReference>
<dbReference type="InterPro" id="IPR036188">
    <property type="entry name" value="FAD/NAD-bd_sf"/>
</dbReference>
<evidence type="ECO:0000256" key="1">
    <source>
        <dbReference type="ARBA" id="ARBA00022630"/>
    </source>
</evidence>